<dbReference type="InterPro" id="IPR043136">
    <property type="entry name" value="B30.2/SPRY_sf"/>
</dbReference>
<gene>
    <name evidence="3" type="ORF">BLNAU_12142</name>
</gene>
<name>A0ABQ9XLP2_9EUKA</name>
<proteinExistence type="predicted"/>
<accession>A0ABQ9XLP2</accession>
<sequence length="495" mass="55936">MFPTGDTSDGLMEEFRRYEGEFKNGDETVQHKIAFSVFTTISSEPTKMKERSAIGIRSGLLESFSERLSSDCASTLSEVEGVLSSGIVERLCTRIESGSEDESESGSVDIVATLTVLDKFCSGLIQVIETAKSTTTESNTVPKEDSFSLTHRCEFTLTRIEKAVVTLGQTLNKDGRNKRDEKTQHLLKEAGGIVFRHFFSSSIQSPSKRKVGSIGIELAAVGSEMDDRMRQIETEREKERNEREMEKETARKAEEQRQREFTRKMREMETEREKEKREMEEMKRMNEELIEELRQRREEKKREEERRMNVKEGAAAIEVFAQGSFTLFYNVFTKRVHSDSSLVSHSFGPVVVRITFLVRNWGSSFFHVGLIASEIDEKVTPDLGWFPNLKRAASWSVRKGYQSACQNCKESHKGSACKAVADGQRVVMEADGREGKRTLKLSQDGETQPVFFSNIPVPFRFAIQMYGARDSVEIVSSEVLGEASMVGGSVEVVMD</sequence>
<keyword evidence="4" id="KW-1185">Reference proteome</keyword>
<dbReference type="InterPro" id="IPR001083">
    <property type="entry name" value="Cu_fist_DNA-bd_dom"/>
</dbReference>
<reference evidence="3 4" key="1">
    <citation type="journal article" date="2022" name="bioRxiv">
        <title>Genomics of Preaxostyla Flagellates Illuminates Evolutionary Transitions and the Path Towards Mitochondrial Loss.</title>
        <authorList>
            <person name="Novak L.V.F."/>
            <person name="Treitli S.C."/>
            <person name="Pyrih J."/>
            <person name="Halakuc P."/>
            <person name="Pipaliya S.V."/>
            <person name="Vacek V."/>
            <person name="Brzon O."/>
            <person name="Soukal P."/>
            <person name="Eme L."/>
            <person name="Dacks J.B."/>
            <person name="Karnkowska A."/>
            <person name="Elias M."/>
            <person name="Hampl V."/>
        </authorList>
    </citation>
    <scope>NUCLEOTIDE SEQUENCE [LARGE SCALE GENOMIC DNA]</scope>
    <source>
        <strain evidence="3">NAU3</strain>
        <tissue evidence="3">Gut</tissue>
    </source>
</reference>
<comment type="caution">
    <text evidence="3">The sequence shown here is derived from an EMBL/GenBank/DDBJ whole genome shotgun (WGS) entry which is preliminary data.</text>
</comment>
<feature type="region of interest" description="Disordered" evidence="1">
    <location>
        <begin position="235"/>
        <end position="282"/>
    </location>
</feature>
<dbReference type="PROSITE" id="PS50073">
    <property type="entry name" value="COPPER_FIST_2"/>
    <property type="match status" value="1"/>
</dbReference>
<feature type="domain" description="Copper-fist" evidence="2">
    <location>
        <begin position="395"/>
        <end position="435"/>
    </location>
</feature>
<evidence type="ECO:0000313" key="3">
    <source>
        <dbReference type="EMBL" id="KAK2952966.1"/>
    </source>
</evidence>
<dbReference type="Proteomes" id="UP001281761">
    <property type="component" value="Unassembled WGS sequence"/>
</dbReference>
<evidence type="ECO:0000256" key="1">
    <source>
        <dbReference type="SAM" id="MobiDB-lite"/>
    </source>
</evidence>
<protein>
    <recommendedName>
        <fullName evidence="2">Copper-fist domain-containing protein</fullName>
    </recommendedName>
</protein>
<evidence type="ECO:0000313" key="4">
    <source>
        <dbReference type="Proteomes" id="UP001281761"/>
    </source>
</evidence>
<dbReference type="EMBL" id="JARBJD010000097">
    <property type="protein sequence ID" value="KAK2952966.1"/>
    <property type="molecule type" value="Genomic_DNA"/>
</dbReference>
<organism evidence="3 4">
    <name type="scientific">Blattamonas nauphoetae</name>
    <dbReference type="NCBI Taxonomy" id="2049346"/>
    <lineage>
        <taxon>Eukaryota</taxon>
        <taxon>Metamonada</taxon>
        <taxon>Preaxostyla</taxon>
        <taxon>Oxymonadida</taxon>
        <taxon>Blattamonas</taxon>
    </lineage>
</organism>
<dbReference type="Gene3D" id="2.60.120.920">
    <property type="match status" value="1"/>
</dbReference>
<evidence type="ECO:0000259" key="2">
    <source>
        <dbReference type="PROSITE" id="PS50073"/>
    </source>
</evidence>